<feature type="compositionally biased region" description="Acidic residues" evidence="1">
    <location>
        <begin position="97"/>
        <end position="145"/>
    </location>
</feature>
<proteinExistence type="predicted"/>
<gene>
    <name evidence="2" type="ORF">JA13_127</name>
</gene>
<dbReference type="Proteomes" id="UP000263742">
    <property type="component" value="Segment"/>
</dbReference>
<evidence type="ECO:0000313" key="2">
    <source>
        <dbReference type="EMBL" id="AXG66530.1"/>
    </source>
</evidence>
<sequence length="157" mass="16839">MKTLTGSLAALAIVAARENQWEDVARILVQAAHAPDCEDFLTCQLSDSVEASTLIDVCANPCESVSAASSSLADSVQALSAALVTTTSKAKQQSLYDGDDFESLSLGDPEDEPEDEEDDLLIEDDELDDLEFEGDDEESNDDGEFESSSSGLRLRIK</sequence>
<feature type="region of interest" description="Disordered" evidence="1">
    <location>
        <begin position="87"/>
        <end position="157"/>
    </location>
</feature>
<evidence type="ECO:0000313" key="3">
    <source>
        <dbReference type="Proteomes" id="UP000263742"/>
    </source>
</evidence>
<evidence type="ECO:0000256" key="1">
    <source>
        <dbReference type="SAM" id="MobiDB-lite"/>
    </source>
</evidence>
<organism evidence="2 3">
    <name type="scientific">Dickeya phage vB_DsoM_JA13</name>
    <dbReference type="NCBI Taxonomy" id="2283030"/>
    <lineage>
        <taxon>Viruses</taxon>
        <taxon>Duplodnaviria</taxon>
        <taxon>Heunggongvirae</taxon>
        <taxon>Uroviricota</taxon>
        <taxon>Caudoviricetes</taxon>
        <taxon>Salmondvirus</taxon>
        <taxon>Salmondvirus JA11</taxon>
    </lineage>
</organism>
<accession>A0A384ZWB0</accession>
<dbReference type="EMBL" id="MH460460">
    <property type="protein sequence ID" value="AXG66530.1"/>
    <property type="molecule type" value="Genomic_DNA"/>
</dbReference>
<reference evidence="2 3" key="1">
    <citation type="journal article" date="2018" name="Front. Microbiol.">
        <title>Jumbo Bacteriophages Are Represented Within an Increasing Diversity of Environmental Viruses Infecting the Emerging Phytopathogen, Dickeya solani.</title>
        <authorList>
            <person name="Day A.W."/>
            <person name="Ahn J."/>
            <person name="Salmond G.P.C."/>
        </authorList>
    </citation>
    <scope>NUCLEOTIDE SEQUENCE [LARGE SCALE GENOMIC DNA]</scope>
</reference>
<name>A0A384ZWB0_9CAUD</name>
<protein>
    <submittedName>
        <fullName evidence="2">Uncharacterized protein</fullName>
    </submittedName>
</protein>